<feature type="compositionally biased region" description="Acidic residues" evidence="1">
    <location>
        <begin position="26"/>
        <end position="35"/>
    </location>
</feature>
<dbReference type="Proteomes" id="UP001565369">
    <property type="component" value="Unassembled WGS sequence"/>
</dbReference>
<keyword evidence="3" id="KW-1185">Reference proteome</keyword>
<accession>A0ABV4G2D7</accession>
<feature type="compositionally biased region" description="Basic and acidic residues" evidence="1">
    <location>
        <begin position="1"/>
        <end position="19"/>
    </location>
</feature>
<sequence>MTPKRKEIERDQQWDEPKAEMSVIDPDFDDPDQADAEFTAWRWPDRERSE</sequence>
<protein>
    <submittedName>
        <fullName evidence="2">Uncharacterized protein</fullName>
    </submittedName>
</protein>
<name>A0ABV4G2D7_9BRAD</name>
<dbReference type="EMBL" id="JBGBZJ010000003">
    <property type="protein sequence ID" value="MEY9458046.1"/>
    <property type="molecule type" value="Genomic_DNA"/>
</dbReference>
<evidence type="ECO:0000256" key="1">
    <source>
        <dbReference type="SAM" id="MobiDB-lite"/>
    </source>
</evidence>
<dbReference type="RefSeq" id="WP_370092301.1">
    <property type="nucleotide sequence ID" value="NZ_JBGBZG010000002.1"/>
</dbReference>
<comment type="caution">
    <text evidence="2">The sequence shown here is derived from an EMBL/GenBank/DDBJ whole genome shotgun (WGS) entry which is preliminary data.</text>
</comment>
<proteinExistence type="predicted"/>
<feature type="region of interest" description="Disordered" evidence="1">
    <location>
        <begin position="1"/>
        <end position="50"/>
    </location>
</feature>
<organism evidence="2 3">
    <name type="scientific">Bradyrhizobium ottawaense</name>
    <dbReference type="NCBI Taxonomy" id="931866"/>
    <lineage>
        <taxon>Bacteria</taxon>
        <taxon>Pseudomonadati</taxon>
        <taxon>Pseudomonadota</taxon>
        <taxon>Alphaproteobacteria</taxon>
        <taxon>Hyphomicrobiales</taxon>
        <taxon>Nitrobacteraceae</taxon>
        <taxon>Bradyrhizobium</taxon>
    </lineage>
</organism>
<evidence type="ECO:0000313" key="2">
    <source>
        <dbReference type="EMBL" id="MEY9458046.1"/>
    </source>
</evidence>
<evidence type="ECO:0000313" key="3">
    <source>
        <dbReference type="Proteomes" id="UP001565369"/>
    </source>
</evidence>
<reference evidence="2 3" key="1">
    <citation type="submission" date="2024-07" db="EMBL/GenBank/DDBJ databases">
        <title>Genomic Encyclopedia of Type Strains, Phase V (KMG-V): Genome sequencing to study the core and pangenomes of soil and plant-associated prokaryotes.</title>
        <authorList>
            <person name="Whitman W."/>
        </authorList>
    </citation>
    <scope>NUCLEOTIDE SEQUENCE [LARGE SCALE GENOMIC DNA]</scope>
    <source>
        <strain evidence="2 3">USDA 152</strain>
    </source>
</reference>
<gene>
    <name evidence="2" type="ORF">ABIG07_006994</name>
</gene>